<evidence type="ECO:0000313" key="3">
    <source>
        <dbReference type="EMBL" id="KKA18173.1"/>
    </source>
</evidence>
<dbReference type="GeneID" id="25320137"/>
<accession>A0A0F4YKR5</accession>
<protein>
    <recommendedName>
        <fullName evidence="5">Cyclochlorotine biosynthesis protein O</fullName>
    </recommendedName>
</protein>
<dbReference type="InterPro" id="IPR021765">
    <property type="entry name" value="UstYa-like"/>
</dbReference>
<dbReference type="STRING" id="1408163.A0A0F4YKR5"/>
<dbReference type="GO" id="GO:0043386">
    <property type="term" value="P:mycotoxin biosynthetic process"/>
    <property type="evidence" value="ECO:0007669"/>
    <property type="project" value="InterPro"/>
</dbReference>
<sequence>MFGLSFGSKKFPYVERDRTVYTALRDGASWPSDEGDGDEKALFVRPSTKKSGRFWRAFVILLLLSTNATTLVALLVTRHLASKVDAVDPVYTPDSWARVDTLPTKWMRLNWWTEYSDKNFTETDALWDAINPAHGFIAIDREWAKSQHWPDSMHLPSDDSKNVYLLEAYHLLHCVTIIRKTFWEAIHRAEKYTFRPPHAGHCIDMLRQYVMCKADNTPLYLFGDDTAGDEQYRKCQDWDTLRQFATDHSACYRDTPPDVDKDTFPLGAHFGYCDGGYDGLVAGERRGPWKHGVVFDGPD</sequence>
<dbReference type="PANTHER" id="PTHR33365">
    <property type="entry name" value="YALI0B05434P"/>
    <property type="match status" value="1"/>
</dbReference>
<keyword evidence="2" id="KW-0472">Membrane</keyword>
<dbReference type="Proteomes" id="UP000053958">
    <property type="component" value="Unassembled WGS sequence"/>
</dbReference>
<dbReference type="PANTHER" id="PTHR33365:SF6">
    <property type="entry name" value="OXIDASE USTYA"/>
    <property type="match status" value="1"/>
</dbReference>
<gene>
    <name evidence="3" type="ORF">T310_7872</name>
</gene>
<dbReference type="RefSeq" id="XP_013324785.1">
    <property type="nucleotide sequence ID" value="XM_013469331.1"/>
</dbReference>
<organism evidence="3 4">
    <name type="scientific">Rasamsonia emersonii (strain ATCC 16479 / CBS 393.64 / IMI 116815)</name>
    <dbReference type="NCBI Taxonomy" id="1408163"/>
    <lineage>
        <taxon>Eukaryota</taxon>
        <taxon>Fungi</taxon>
        <taxon>Dikarya</taxon>
        <taxon>Ascomycota</taxon>
        <taxon>Pezizomycotina</taxon>
        <taxon>Eurotiomycetes</taxon>
        <taxon>Eurotiomycetidae</taxon>
        <taxon>Eurotiales</taxon>
        <taxon>Trichocomaceae</taxon>
        <taxon>Rasamsonia</taxon>
    </lineage>
</organism>
<dbReference type="Pfam" id="PF11807">
    <property type="entry name" value="UstYa"/>
    <property type="match status" value="1"/>
</dbReference>
<dbReference type="EMBL" id="LASV01000487">
    <property type="protein sequence ID" value="KKA18173.1"/>
    <property type="molecule type" value="Genomic_DNA"/>
</dbReference>
<evidence type="ECO:0000256" key="2">
    <source>
        <dbReference type="SAM" id="Phobius"/>
    </source>
</evidence>
<evidence type="ECO:0000313" key="4">
    <source>
        <dbReference type="Proteomes" id="UP000053958"/>
    </source>
</evidence>
<comment type="similarity">
    <text evidence="1">Belongs to the ustYa family.</text>
</comment>
<keyword evidence="4" id="KW-1185">Reference proteome</keyword>
<proteinExistence type="inferred from homology"/>
<dbReference type="AlphaFoldDB" id="A0A0F4YKR5"/>
<comment type="caution">
    <text evidence="3">The sequence shown here is derived from an EMBL/GenBank/DDBJ whole genome shotgun (WGS) entry which is preliminary data.</text>
</comment>
<feature type="transmembrane region" description="Helical" evidence="2">
    <location>
        <begin position="54"/>
        <end position="76"/>
    </location>
</feature>
<keyword evidence="2" id="KW-1133">Transmembrane helix</keyword>
<name>A0A0F4YKR5_RASE3</name>
<evidence type="ECO:0000256" key="1">
    <source>
        <dbReference type="ARBA" id="ARBA00035112"/>
    </source>
</evidence>
<keyword evidence="2" id="KW-0812">Transmembrane</keyword>
<evidence type="ECO:0008006" key="5">
    <source>
        <dbReference type="Google" id="ProtNLM"/>
    </source>
</evidence>
<reference evidence="3 4" key="1">
    <citation type="submission" date="2015-04" db="EMBL/GenBank/DDBJ databases">
        <authorList>
            <person name="Heijne W.H."/>
            <person name="Fedorova N.D."/>
            <person name="Nierman W.C."/>
            <person name="Vollebregt A.W."/>
            <person name="Zhao Z."/>
            <person name="Wu L."/>
            <person name="Kumar M."/>
            <person name="Stam H."/>
            <person name="van den Berg M.A."/>
            <person name="Pel H.J."/>
        </authorList>
    </citation>
    <scope>NUCLEOTIDE SEQUENCE [LARGE SCALE GENOMIC DNA]</scope>
    <source>
        <strain evidence="3 4">CBS 393.64</strain>
    </source>
</reference>
<dbReference type="OrthoDB" id="4227068at2759"/>